<dbReference type="GO" id="GO:0044550">
    <property type="term" value="P:secondary metabolite biosynthetic process"/>
    <property type="evidence" value="ECO:0007669"/>
    <property type="project" value="TreeGrafter"/>
</dbReference>
<dbReference type="RefSeq" id="WP_094023285.1">
    <property type="nucleotide sequence ID" value="NZ_FXYF01000019.1"/>
</dbReference>
<dbReference type="Gene3D" id="3.30.300.30">
    <property type="match status" value="1"/>
</dbReference>
<dbReference type="Proteomes" id="UP000207598">
    <property type="component" value="Unassembled WGS sequence"/>
</dbReference>
<dbReference type="InterPro" id="IPR027417">
    <property type="entry name" value="P-loop_NTPase"/>
</dbReference>
<dbReference type="PANTHER" id="PTHR45527:SF1">
    <property type="entry name" value="FATTY ACID SYNTHASE"/>
    <property type="match status" value="1"/>
</dbReference>
<dbReference type="PROSITE" id="PS00455">
    <property type="entry name" value="AMP_BINDING"/>
    <property type="match status" value="1"/>
</dbReference>
<name>A0A238L5C4_9RHOB</name>
<dbReference type="Pfam" id="PF00501">
    <property type="entry name" value="AMP-binding"/>
    <property type="match status" value="1"/>
</dbReference>
<dbReference type="GO" id="GO:0043041">
    <property type="term" value="P:amino acid activation for nonribosomal peptide biosynthetic process"/>
    <property type="evidence" value="ECO:0007669"/>
    <property type="project" value="TreeGrafter"/>
</dbReference>
<dbReference type="InterPro" id="IPR042099">
    <property type="entry name" value="ANL_N_sf"/>
</dbReference>
<dbReference type="InterPro" id="IPR000873">
    <property type="entry name" value="AMP-dep_synth/lig_dom"/>
</dbReference>
<dbReference type="OrthoDB" id="9803968at2"/>
<dbReference type="NCBIfam" id="TIGR01733">
    <property type="entry name" value="AA-adenyl-dom"/>
    <property type="match status" value="1"/>
</dbReference>
<feature type="domain" description="AMP-dependent synthetase/ligase" evidence="1">
    <location>
        <begin position="362"/>
        <end position="706"/>
    </location>
</feature>
<dbReference type="Gene3D" id="3.40.50.300">
    <property type="entry name" value="P-loop containing nucleotide triphosphate hydrolases"/>
    <property type="match status" value="1"/>
</dbReference>
<dbReference type="GO" id="GO:0005737">
    <property type="term" value="C:cytoplasm"/>
    <property type="evidence" value="ECO:0007669"/>
    <property type="project" value="TreeGrafter"/>
</dbReference>
<sequence length="1219" mass="131579">MTIGPFLFLICSERSGSNLIRAMLDAHPQVSAPQPLHLIRDVIVRADALVHGEREGPVAQAMLTLARERLHKQFPEPVAAAIAARIEAADPFVPREILRALYGGILAETGARLVMVKENELHEAAAQIIDAFPDARFVFQTRDPRDYLASAVALKTGPFGNKFGSLRNAMQVWDADQRFGLRMLGHFGPGRVFFQRYEDLVADSEGVLRDLCRFAGIDFDQQMLEFHQAETVKEFSTRKDAWKNLARPVMSDNFNKYRKELSRRQIVAVERMVGPLMDRLGYKRDFRAGKGGRWPMVWPSLVEPLERLTNKEWSPFYTVANTKHHAEMDRRAAPVVLPYAARAATEVTPGQRLPDLASRLATAAGAHAARPALIVDGESWSYERLFAAAAALASRLPSGQPVVAVYAARHASAYVAILASVLAGGTYVPLNCRFPEARNREILRRSGASVLLCGDLFAETAARIAEGTGAEVRRIDRDPPTEPVPGWTPTRARAEDAAYILFTSGSTGTPKGVAISQANLGAYLDTALSILQPGPEDRFSQTFDLTFDLSVHDLFVAWSSGAALCVASQGDLADPAAYLTREGLTHWFSVPTLAGTLQRSGALKPGAFPTLRSVLFCGEALPADLACAWQQATPQARIENWYGPTEATIACLRHDLTRGSGEGIVPIGAPFAGMSALVIGPDGQALPEGEIGTLHLGGPQVAAGYLNDPERTARAFVRLPGRSRRFYDTGDLVSRRDGVLHFHGRSDFQAKIRGYRVELGEIETALRGQFPEANVVALTWPPGNPNATHVIAAVETEAADPALDRAALRAQLPDYMVPSSLFGLPTFPTNASGKIDRPAIARAIEERLAARGAAEAGSFEGRVMEAILRIKPTLSANAVRSADNLLMAGMDSLDFVNLTLVFAEEFGVQLDETRVALLANLRFAELVDNLERGHDAAAALAAIPADRIVRANRAIAFLNAAPSVLAGVSRGLVLAYGSSGTMRAIDTRHAETVLRDAGHDLRVLNIGLPALTSRGLARMAQHIAGLAESGQVAAVLHEFDPVLLSTVPPKGDVDLDEAFYASAGALPRPKQAGNELDWAPQTGGMLAERQQAPEKKKKPLWERERDHEIAAVYRGEIAFDVEALEDWRAASQALAGMGAPVLGWVHPMVGGPTGGGAFDRALDDCQTADCTCILRPDTFDLSPDLFLNINHMAPGAGMRALTGLLMQPVVQIVTPGVTA</sequence>
<evidence type="ECO:0000313" key="2">
    <source>
        <dbReference type="EMBL" id="SMX50021.1"/>
    </source>
</evidence>
<keyword evidence="2" id="KW-0436">Ligase</keyword>
<gene>
    <name evidence="2" type="primary">dltA</name>
    <name evidence="2" type="ORF">MAA8898_04554</name>
</gene>
<dbReference type="SUPFAM" id="SSF47336">
    <property type="entry name" value="ACP-like"/>
    <property type="match status" value="1"/>
</dbReference>
<dbReference type="EMBL" id="FXYF01000019">
    <property type="protein sequence ID" value="SMX50021.1"/>
    <property type="molecule type" value="Genomic_DNA"/>
</dbReference>
<evidence type="ECO:0000259" key="1">
    <source>
        <dbReference type="Pfam" id="PF00501"/>
    </source>
</evidence>
<keyword evidence="3" id="KW-1185">Reference proteome</keyword>
<dbReference type="InterPro" id="IPR010071">
    <property type="entry name" value="AA_adenyl_dom"/>
</dbReference>
<dbReference type="Pfam" id="PF13469">
    <property type="entry name" value="Sulfotransfer_3"/>
    <property type="match status" value="1"/>
</dbReference>
<dbReference type="EC" id="6.1.1.13" evidence="2"/>
<reference evidence="2 3" key="1">
    <citation type="submission" date="2017-05" db="EMBL/GenBank/DDBJ databases">
        <authorList>
            <person name="Song R."/>
            <person name="Chenine A.L."/>
            <person name="Ruprecht R.M."/>
        </authorList>
    </citation>
    <scope>NUCLEOTIDE SEQUENCE [LARGE SCALE GENOMIC DNA]</scope>
    <source>
        <strain evidence="2 3">CECT 8898</strain>
    </source>
</reference>
<proteinExistence type="predicted"/>
<evidence type="ECO:0000313" key="3">
    <source>
        <dbReference type="Proteomes" id="UP000207598"/>
    </source>
</evidence>
<dbReference type="SUPFAM" id="SSF52540">
    <property type="entry name" value="P-loop containing nucleoside triphosphate hydrolases"/>
    <property type="match status" value="1"/>
</dbReference>
<dbReference type="InterPro" id="IPR036736">
    <property type="entry name" value="ACP-like_sf"/>
</dbReference>
<dbReference type="Gene3D" id="3.40.50.12780">
    <property type="entry name" value="N-terminal domain of ligase-like"/>
    <property type="match status" value="1"/>
</dbReference>
<protein>
    <submittedName>
        <fullName evidence="2">D-alanine--poly(Phosphoribitol) ligase subunit 1</fullName>
        <ecNumber evidence="2">6.1.1.13</ecNumber>
    </submittedName>
</protein>
<organism evidence="2 3">
    <name type="scientific">Maliponia aquimaris</name>
    <dbReference type="NCBI Taxonomy" id="1673631"/>
    <lineage>
        <taxon>Bacteria</taxon>
        <taxon>Pseudomonadati</taxon>
        <taxon>Pseudomonadota</taxon>
        <taxon>Alphaproteobacteria</taxon>
        <taxon>Rhodobacterales</taxon>
        <taxon>Paracoccaceae</taxon>
        <taxon>Maliponia</taxon>
    </lineage>
</organism>
<dbReference type="InterPro" id="IPR045851">
    <property type="entry name" value="AMP-bd_C_sf"/>
</dbReference>
<dbReference type="AlphaFoldDB" id="A0A238L5C4"/>
<dbReference type="GO" id="GO:0031177">
    <property type="term" value="F:phosphopantetheine binding"/>
    <property type="evidence" value="ECO:0007669"/>
    <property type="project" value="TreeGrafter"/>
</dbReference>
<dbReference type="GO" id="GO:0016874">
    <property type="term" value="F:ligase activity"/>
    <property type="evidence" value="ECO:0007669"/>
    <property type="project" value="UniProtKB-KW"/>
</dbReference>
<dbReference type="PANTHER" id="PTHR45527">
    <property type="entry name" value="NONRIBOSOMAL PEPTIDE SYNTHETASE"/>
    <property type="match status" value="1"/>
</dbReference>
<dbReference type="SUPFAM" id="SSF56801">
    <property type="entry name" value="Acetyl-CoA synthetase-like"/>
    <property type="match status" value="1"/>
</dbReference>
<dbReference type="InterPro" id="IPR020845">
    <property type="entry name" value="AMP-binding_CS"/>
</dbReference>
<accession>A0A238L5C4</accession>